<dbReference type="PANTHER" id="PTHR30024">
    <property type="entry name" value="ALIPHATIC SULFONATES-BINDING PROTEIN-RELATED"/>
    <property type="match status" value="1"/>
</dbReference>
<organism evidence="1 2">
    <name type="scientific">Niveispirillum cyanobacteriorum</name>
    <dbReference type="NCBI Taxonomy" id="1612173"/>
    <lineage>
        <taxon>Bacteria</taxon>
        <taxon>Pseudomonadati</taxon>
        <taxon>Pseudomonadota</taxon>
        <taxon>Alphaproteobacteria</taxon>
        <taxon>Rhodospirillales</taxon>
        <taxon>Azospirillaceae</taxon>
        <taxon>Niveispirillum</taxon>
    </lineage>
</organism>
<gene>
    <name evidence="1" type="ORF">C0V82_20040</name>
</gene>
<reference evidence="1 2" key="1">
    <citation type="submission" date="2017-12" db="EMBL/GenBank/DDBJ databases">
        <title>Genomes of bacteria within cyanobacterial aggregates.</title>
        <authorList>
            <person name="Cai H."/>
        </authorList>
    </citation>
    <scope>NUCLEOTIDE SEQUENCE [LARGE SCALE GENOMIC DNA]</scope>
    <source>
        <strain evidence="1 2">TH16</strain>
    </source>
</reference>
<dbReference type="Gene3D" id="3.40.190.270">
    <property type="match status" value="1"/>
</dbReference>
<accession>A0A2K9NIL5</accession>
<dbReference type="KEGG" id="ncb:C0V82_20040"/>
<dbReference type="OrthoDB" id="7467011at2"/>
<protein>
    <submittedName>
        <fullName evidence="1">ABC transporter substrate-binding protein</fullName>
    </submittedName>
</protein>
<dbReference type="PANTHER" id="PTHR30024:SF42">
    <property type="entry name" value="ALIPHATIC SULFONATES-BINDING PROTEIN-RELATED"/>
    <property type="match status" value="1"/>
</dbReference>
<evidence type="ECO:0000313" key="1">
    <source>
        <dbReference type="EMBL" id="AUN32913.1"/>
    </source>
</evidence>
<sequence>MTLAAPANIDTLWYTRCSVPTPFGLAAQFAWFEQEFAPDGIIVKALRESADPAEQESHFTHSLRHSFRQGGSVPPIWARGQGVRTKVIGITWTDEYQAIIALPQSGIRSVRDLRGRRVGIPHHGSLVDHNRISTLRAFTVALETEGLSLRDVELKDLADTAVPLANDPRAPDATVTFAGRRRRHSYTNEVYALVRGEVDAVYVKDVRGAEVTQLLGAGIIFDLGFHPDPYIRVSNCTPRPLTVNEETIENHPEIVSRFLRQVVKAGEWAALHPDDATALVARETGWSERWLRRAYGEQLHRSLSVELSEDSIKGLGVFKDYIASIGALDQDFNIHDWIDPRPLAEVQARIRTAA</sequence>
<dbReference type="InterPro" id="IPR015168">
    <property type="entry name" value="SsuA/THI5"/>
</dbReference>
<keyword evidence="2" id="KW-1185">Reference proteome</keyword>
<evidence type="ECO:0000313" key="2">
    <source>
        <dbReference type="Proteomes" id="UP000234752"/>
    </source>
</evidence>
<dbReference type="SUPFAM" id="SSF53850">
    <property type="entry name" value="Periplasmic binding protein-like II"/>
    <property type="match status" value="1"/>
</dbReference>
<dbReference type="EMBL" id="CP025612">
    <property type="protein sequence ID" value="AUN32913.1"/>
    <property type="molecule type" value="Genomic_DNA"/>
</dbReference>
<proteinExistence type="predicted"/>
<name>A0A2K9NIL5_9PROT</name>
<dbReference type="AlphaFoldDB" id="A0A2K9NIL5"/>
<dbReference type="Proteomes" id="UP000234752">
    <property type="component" value="Chromosome eg_2"/>
</dbReference>
<dbReference type="RefSeq" id="WP_102114440.1">
    <property type="nucleotide sequence ID" value="NZ_BMGN01000007.1"/>
</dbReference>
<dbReference type="Pfam" id="PF09084">
    <property type="entry name" value="NMT1"/>
    <property type="match status" value="1"/>
</dbReference>
<dbReference type="Gene3D" id="3.40.190.10">
    <property type="entry name" value="Periplasmic binding protein-like II"/>
    <property type="match status" value="1"/>
</dbReference>